<dbReference type="SUPFAM" id="SSF51101">
    <property type="entry name" value="Mannose-binding lectins"/>
    <property type="match status" value="1"/>
</dbReference>
<evidence type="ECO:0000313" key="5">
    <source>
        <dbReference type="Proteomes" id="UP001497512"/>
    </source>
</evidence>
<evidence type="ECO:0000259" key="3">
    <source>
        <dbReference type="PROSITE" id="PS51752"/>
    </source>
</evidence>
<dbReference type="Pfam" id="PF01419">
    <property type="entry name" value="Jacalin"/>
    <property type="match status" value="1"/>
</dbReference>
<evidence type="ECO:0008006" key="6">
    <source>
        <dbReference type="Google" id="ProtNLM"/>
    </source>
</evidence>
<feature type="region of interest" description="Disordered" evidence="1">
    <location>
        <begin position="272"/>
        <end position="298"/>
    </location>
</feature>
<dbReference type="InterPro" id="IPR051681">
    <property type="entry name" value="Ser/Thr_Kinases-Pseudokinases"/>
</dbReference>
<feature type="domain" description="Protein kinase" evidence="2">
    <location>
        <begin position="240"/>
        <end position="563"/>
    </location>
</feature>
<dbReference type="CDD" id="cd09612">
    <property type="entry name" value="Jacalin"/>
    <property type="match status" value="1"/>
</dbReference>
<dbReference type="InterPro" id="IPR000719">
    <property type="entry name" value="Prot_kinase_dom"/>
</dbReference>
<proteinExistence type="predicted"/>
<dbReference type="Gene3D" id="2.100.10.30">
    <property type="entry name" value="Jacalin-like lectin domain"/>
    <property type="match status" value="1"/>
</dbReference>
<evidence type="ECO:0000256" key="1">
    <source>
        <dbReference type="SAM" id="MobiDB-lite"/>
    </source>
</evidence>
<dbReference type="InterPro" id="IPR011009">
    <property type="entry name" value="Kinase-like_dom_sf"/>
</dbReference>
<dbReference type="InterPro" id="IPR036404">
    <property type="entry name" value="Jacalin-like_lectin_dom_sf"/>
</dbReference>
<protein>
    <recommendedName>
        <fullName evidence="6">Protein kinase domain-containing protein</fullName>
    </recommendedName>
</protein>
<feature type="region of interest" description="Disordered" evidence="1">
    <location>
        <begin position="444"/>
        <end position="473"/>
    </location>
</feature>
<accession>A0ABP0TNS3</accession>
<dbReference type="PROSITE" id="PS51752">
    <property type="entry name" value="JACALIN_LECTIN"/>
    <property type="match status" value="1"/>
</dbReference>
<dbReference type="SMART" id="SM00915">
    <property type="entry name" value="Jacalin"/>
    <property type="match status" value="1"/>
</dbReference>
<name>A0ABP0TNS3_9BRYO</name>
<evidence type="ECO:0000313" key="4">
    <source>
        <dbReference type="EMBL" id="CAK9201282.1"/>
    </source>
</evidence>
<dbReference type="InterPro" id="IPR033734">
    <property type="entry name" value="Jacalin-like_lectin_dom_plant"/>
</dbReference>
<evidence type="ECO:0000259" key="2">
    <source>
        <dbReference type="PROSITE" id="PS50011"/>
    </source>
</evidence>
<dbReference type="Proteomes" id="UP001497512">
    <property type="component" value="Chromosome 13"/>
</dbReference>
<feature type="region of interest" description="Disordered" evidence="1">
    <location>
        <begin position="495"/>
        <end position="523"/>
    </location>
</feature>
<dbReference type="SUPFAM" id="SSF56112">
    <property type="entry name" value="Protein kinase-like (PK-like)"/>
    <property type="match status" value="1"/>
</dbReference>
<dbReference type="InterPro" id="IPR001229">
    <property type="entry name" value="Jacalin-like_lectin_dom"/>
</dbReference>
<dbReference type="Pfam" id="PF07714">
    <property type="entry name" value="PK_Tyr_Ser-Thr"/>
    <property type="match status" value="2"/>
</dbReference>
<dbReference type="InterPro" id="IPR001245">
    <property type="entry name" value="Ser-Thr/Tyr_kinase_cat_dom"/>
</dbReference>
<dbReference type="PANTHER" id="PTHR44329">
    <property type="entry name" value="SERINE/THREONINE-PROTEIN KINASE TNNI3K-RELATED"/>
    <property type="match status" value="1"/>
</dbReference>
<dbReference type="EMBL" id="OZ019905">
    <property type="protein sequence ID" value="CAK9201282.1"/>
    <property type="molecule type" value="Genomic_DNA"/>
</dbReference>
<dbReference type="Gene3D" id="1.10.510.10">
    <property type="entry name" value="Transferase(Phosphotransferase) domain 1"/>
    <property type="match status" value="1"/>
</dbReference>
<dbReference type="PANTHER" id="PTHR44329:SF260">
    <property type="entry name" value="PROTEIN KINASE DOMAIN-CONTAINING PROTEIN"/>
    <property type="match status" value="1"/>
</dbReference>
<dbReference type="PROSITE" id="PS50011">
    <property type="entry name" value="PROTEIN_KINASE_DOM"/>
    <property type="match status" value="1"/>
</dbReference>
<gene>
    <name evidence="4" type="ORF">CSSPTR1EN2_LOCUS5829</name>
</gene>
<reference evidence="4" key="1">
    <citation type="submission" date="2024-02" db="EMBL/GenBank/DDBJ databases">
        <authorList>
            <consortium name="ELIXIR-Norway"/>
            <consortium name="Elixir Norway"/>
        </authorList>
    </citation>
    <scope>NUCLEOTIDE SEQUENCE</scope>
</reference>
<keyword evidence="5" id="KW-1185">Reference proteome</keyword>
<organism evidence="4 5">
    <name type="scientific">Sphagnum troendelagicum</name>
    <dbReference type="NCBI Taxonomy" id="128251"/>
    <lineage>
        <taxon>Eukaryota</taxon>
        <taxon>Viridiplantae</taxon>
        <taxon>Streptophyta</taxon>
        <taxon>Embryophyta</taxon>
        <taxon>Bryophyta</taxon>
        <taxon>Sphagnophytina</taxon>
        <taxon>Sphagnopsida</taxon>
        <taxon>Sphagnales</taxon>
        <taxon>Sphagnaceae</taxon>
        <taxon>Sphagnum</taxon>
    </lineage>
</organism>
<feature type="compositionally biased region" description="Acidic residues" evidence="1">
    <location>
        <begin position="460"/>
        <end position="471"/>
    </location>
</feature>
<feature type="domain" description="Jacalin-type lectin" evidence="3">
    <location>
        <begin position="589"/>
        <end position="737"/>
    </location>
</feature>
<sequence length="738" mass="82447">MVTHFLVSARQAIDEAKELTSGENEQLFKLNKNQCKYVVQKLSECQEVLQSVELITDSPAFQQSNAALYKEIYRVVMEALALIKDCCDEQWLKAAAITQQSGIDKSEYFTKAVYELEWCTCTLYFLCLREKTRIAGKESTSFLEPERCDGKLGVFDMFKLERAAQQDRENLRAHLELLTQFDHVCDASKESNDVSGPTAACLAVQLSQSLNPDDVPASTDHPATISMSRTSLWKVYVPYIPQATSVGRGGFSLVHETEWLREKSVTKAFPGHRVEDDNTASSDDVPSAALGTHDHPHDMITKVSCNEDNHKKSENCPAPLMDVMYEDLDQFLRKRSELIEDAGPLSIPISVDLMLQIAQGIKSLHDTGFAHRDLEPSNILLQPLAGVPELEYMEGYLIAKVAHFGIPETKKWTGSICSSSHQKPDVGGTLKSTNLQTSMAMIADETDDEDDGTLLPLPSQEDEEDEEDDEDDRFKANDVYDFAMICCELLMTGSEDSTPGGVHKRRRRGEPFNTRRTSAADDLEPELPERCPRRLALLLQRCWEKDPSGRPDFREICKELRYIKGLLLTGDQLLLQNGDTQLQTMKPIQKVQGPWGGHGGADFFDGFATGIRKLTISFTAEQHVVRCLHVQYDKEGQAFHCTHGQRGLGPETEITFDYPLEYLQQIEGYYGVTPAVYCGGPVTTISSITFKSNIKTYGPYGSHAKDHERFKSDIGKVVGFFGRSGMCLDQIGVLNNGS</sequence>